<gene>
    <name evidence="3" type="ORF">EEDITHA_LOCUS17561</name>
</gene>
<evidence type="ECO:0000313" key="4">
    <source>
        <dbReference type="Proteomes" id="UP001153954"/>
    </source>
</evidence>
<dbReference type="InterPro" id="IPR000219">
    <property type="entry name" value="DH_dom"/>
</dbReference>
<protein>
    <recommendedName>
        <fullName evidence="2">DH domain-containing protein</fullName>
    </recommendedName>
</protein>
<dbReference type="Proteomes" id="UP001153954">
    <property type="component" value="Unassembled WGS sequence"/>
</dbReference>
<accession>A0AAU9UV16</accession>
<dbReference type="PANTHER" id="PTHR22826">
    <property type="entry name" value="RHO GUANINE EXCHANGE FACTOR-RELATED"/>
    <property type="match status" value="1"/>
</dbReference>
<organism evidence="3 4">
    <name type="scientific">Euphydryas editha</name>
    <name type="common">Edith's checkerspot</name>
    <dbReference type="NCBI Taxonomy" id="104508"/>
    <lineage>
        <taxon>Eukaryota</taxon>
        <taxon>Metazoa</taxon>
        <taxon>Ecdysozoa</taxon>
        <taxon>Arthropoda</taxon>
        <taxon>Hexapoda</taxon>
        <taxon>Insecta</taxon>
        <taxon>Pterygota</taxon>
        <taxon>Neoptera</taxon>
        <taxon>Endopterygota</taxon>
        <taxon>Lepidoptera</taxon>
        <taxon>Glossata</taxon>
        <taxon>Ditrysia</taxon>
        <taxon>Papilionoidea</taxon>
        <taxon>Nymphalidae</taxon>
        <taxon>Nymphalinae</taxon>
        <taxon>Euphydryas</taxon>
    </lineage>
</organism>
<proteinExistence type="predicted"/>
<keyword evidence="1" id="KW-0344">Guanine-nucleotide releasing factor</keyword>
<evidence type="ECO:0000259" key="2">
    <source>
        <dbReference type="PROSITE" id="PS50010"/>
    </source>
</evidence>
<evidence type="ECO:0000313" key="3">
    <source>
        <dbReference type="EMBL" id="CAH2102998.1"/>
    </source>
</evidence>
<dbReference type="InterPro" id="IPR035899">
    <property type="entry name" value="DBL_dom_sf"/>
</dbReference>
<feature type="domain" description="DH" evidence="2">
    <location>
        <begin position="107"/>
        <end position="212"/>
    </location>
</feature>
<name>A0AAU9UV16_EUPED</name>
<dbReference type="GO" id="GO:0005085">
    <property type="term" value="F:guanyl-nucleotide exchange factor activity"/>
    <property type="evidence" value="ECO:0007669"/>
    <property type="project" value="UniProtKB-KW"/>
</dbReference>
<dbReference type="SUPFAM" id="SSF48065">
    <property type="entry name" value="DBL homology domain (DH-domain)"/>
    <property type="match status" value="1"/>
</dbReference>
<dbReference type="EMBL" id="CAKOGL010000025">
    <property type="protein sequence ID" value="CAH2102998.1"/>
    <property type="molecule type" value="Genomic_DNA"/>
</dbReference>
<dbReference type="InterPro" id="IPR051336">
    <property type="entry name" value="RhoGEF_Guanine_NuclExch_SF"/>
</dbReference>
<reference evidence="3" key="1">
    <citation type="submission" date="2022-03" db="EMBL/GenBank/DDBJ databases">
        <authorList>
            <person name="Tunstrom K."/>
        </authorList>
    </citation>
    <scope>NUCLEOTIDE SEQUENCE</scope>
</reference>
<evidence type="ECO:0000256" key="1">
    <source>
        <dbReference type="ARBA" id="ARBA00022658"/>
    </source>
</evidence>
<dbReference type="Gene3D" id="1.20.900.10">
    <property type="entry name" value="Dbl homology (DH) domain"/>
    <property type="match status" value="1"/>
</dbReference>
<keyword evidence="4" id="KW-1185">Reference proteome</keyword>
<comment type="caution">
    <text evidence="3">The sequence shown here is derived from an EMBL/GenBank/DDBJ whole genome shotgun (WGS) entry which is preliminary data.</text>
</comment>
<sequence>MQFIVTLQNSMFLDRIYRQGRNLQIDSSLNVEAELLDVSAAKHKLAVRPKKNHPKKQAKKSGDSERWLVRVVEDVQGGELCTRQGYVPAHVLKEKLPERDQTALAARRQAVVRELIETEEEFGRDIQQVVNRYMRPMDKATTPKAVFDNRELLFSNFKQICEFHNTSLLEGIKYYAGEPRMLGRALLRMEREFDKHVAYCRDEPRAQHLLKNDPVVSKYFKKPRSFDSRVPPASQKST</sequence>
<dbReference type="AlphaFoldDB" id="A0AAU9UV16"/>
<dbReference type="GO" id="GO:0005737">
    <property type="term" value="C:cytoplasm"/>
    <property type="evidence" value="ECO:0007669"/>
    <property type="project" value="TreeGrafter"/>
</dbReference>
<dbReference type="PROSITE" id="PS50010">
    <property type="entry name" value="DH_2"/>
    <property type="match status" value="1"/>
</dbReference>
<dbReference type="Pfam" id="PF00621">
    <property type="entry name" value="RhoGEF"/>
    <property type="match status" value="1"/>
</dbReference>